<dbReference type="PANTHER" id="PTHR43081:SF1">
    <property type="entry name" value="ADENYLATE CYCLASE, TERMINAL-DIFFERENTIATION SPECIFIC"/>
    <property type="match status" value="1"/>
</dbReference>
<dbReference type="SUPFAM" id="SSF55073">
    <property type="entry name" value="Nucleotide cyclase"/>
    <property type="match status" value="1"/>
</dbReference>
<dbReference type="InterPro" id="IPR001054">
    <property type="entry name" value="A/G_cyclase"/>
</dbReference>
<dbReference type="CDD" id="cd07302">
    <property type="entry name" value="CHD"/>
    <property type="match status" value="1"/>
</dbReference>
<dbReference type="Pfam" id="PF00211">
    <property type="entry name" value="Guanylate_cyc"/>
    <property type="match status" value="1"/>
</dbReference>
<feature type="transmembrane region" description="Helical" evidence="1">
    <location>
        <begin position="320"/>
        <end position="338"/>
    </location>
</feature>
<feature type="transmembrane region" description="Helical" evidence="1">
    <location>
        <begin position="344"/>
        <end position="367"/>
    </location>
</feature>
<dbReference type="GO" id="GO:0006171">
    <property type="term" value="P:cAMP biosynthetic process"/>
    <property type="evidence" value="ECO:0007669"/>
    <property type="project" value="TreeGrafter"/>
</dbReference>
<dbReference type="SMART" id="SM00044">
    <property type="entry name" value="CYCc"/>
    <property type="match status" value="1"/>
</dbReference>
<keyword evidence="1" id="KW-1133">Transmembrane helix</keyword>
<dbReference type="AlphaFoldDB" id="A0A7X9IKQ2"/>
<name>A0A7X9IKQ2_9DELT</name>
<keyword evidence="1" id="KW-0812">Transmembrane</keyword>
<dbReference type="PANTHER" id="PTHR43081">
    <property type="entry name" value="ADENYLATE CYCLASE, TERMINAL-DIFFERENTIATION SPECIFIC-RELATED"/>
    <property type="match status" value="1"/>
</dbReference>
<dbReference type="InterPro" id="IPR007890">
    <property type="entry name" value="CHASE2"/>
</dbReference>
<evidence type="ECO:0000313" key="3">
    <source>
        <dbReference type="EMBL" id="NMC63359.1"/>
    </source>
</evidence>
<feature type="transmembrane region" description="Helical" evidence="1">
    <location>
        <begin position="9"/>
        <end position="32"/>
    </location>
</feature>
<keyword evidence="1" id="KW-0472">Membrane</keyword>
<comment type="caution">
    <text evidence="3">The sequence shown here is derived from an EMBL/GenBank/DDBJ whole genome shotgun (WGS) entry which is preliminary data.</text>
</comment>
<organism evidence="3 4">
    <name type="scientific">SAR324 cluster bacterium</name>
    <dbReference type="NCBI Taxonomy" id="2024889"/>
    <lineage>
        <taxon>Bacteria</taxon>
        <taxon>Deltaproteobacteria</taxon>
        <taxon>SAR324 cluster</taxon>
    </lineage>
</organism>
<dbReference type="EMBL" id="JAAZON010000422">
    <property type="protein sequence ID" value="NMC63359.1"/>
    <property type="molecule type" value="Genomic_DNA"/>
</dbReference>
<evidence type="ECO:0000313" key="4">
    <source>
        <dbReference type="Proteomes" id="UP000524246"/>
    </source>
</evidence>
<gene>
    <name evidence="3" type="ORF">GYA55_09355</name>
</gene>
<evidence type="ECO:0000256" key="1">
    <source>
        <dbReference type="SAM" id="Phobius"/>
    </source>
</evidence>
<proteinExistence type="predicted"/>
<dbReference type="Proteomes" id="UP000524246">
    <property type="component" value="Unassembled WGS sequence"/>
</dbReference>
<feature type="transmembrane region" description="Helical" evidence="1">
    <location>
        <begin position="297"/>
        <end position="313"/>
    </location>
</feature>
<accession>A0A7X9IKQ2</accession>
<dbReference type="PROSITE" id="PS50125">
    <property type="entry name" value="GUANYLATE_CYCLASE_2"/>
    <property type="match status" value="1"/>
</dbReference>
<sequence>MERKGDKKFWLLAAISFGVSVLGICLYVLVFYNFLEPKLLDLWFHFRGAVTAPKELSIVGIDERSFLELGIDKTKENFPRDKVAQALDLLRSAGAKGVAFDLIFPGYNDPKADQLLAEALKQSKAVIGTYVRRDKESDALVTIQRPADLFKNSAMEVANVTLNNDNANIRRFPNRVFKFDGEKYRSLAEAAAALLSPVQEFPKEYDFINYYGQADTIKSFPIYEVLKMTSEEAKRHFEKRVVIFGLKEEINKAGTSKDTFATPYSGPYSFGVEIQATIAANLYHKNWIRRADRLNEVQGFFFALFFACFVVLSRRPLTGGLILGGGTGLWAIGSYILFRDYYFFLPGLSAILLLIPTYGASILYQYAIIGRTERRTRALFSCYVGPAVLQKVIESGRMPGLEAENLEITTLFTDIANFTPHAKEVSAEKVKAELNDYFTKISEPILSSNGTIFQFIGDALHAGWGAPLNIEAPSDSALSAALNIKEIVEKSFADKMPYGNIRIGIDRGFAAVGNLGSSSRFTYTAVGDVVNLADRLQALNKYFGTTILISSNVVDDLKSKFNLLYLGRVCVKGRSEASEVFTVSAKPFMENLVTAWEQSLGDFRARNWLQAKEGFEGIKASGNFLSKGASLYLNYMNSKDHEELEDDWNEALDFDVK</sequence>
<dbReference type="GO" id="GO:0004016">
    <property type="term" value="F:adenylate cyclase activity"/>
    <property type="evidence" value="ECO:0007669"/>
    <property type="project" value="UniProtKB-ARBA"/>
</dbReference>
<reference evidence="3 4" key="1">
    <citation type="journal article" date="2020" name="Biotechnol. Biofuels">
        <title>New insights from the biogas microbiome by comprehensive genome-resolved metagenomics of nearly 1600 species originating from multiple anaerobic digesters.</title>
        <authorList>
            <person name="Campanaro S."/>
            <person name="Treu L."/>
            <person name="Rodriguez-R L.M."/>
            <person name="Kovalovszki A."/>
            <person name="Ziels R.M."/>
            <person name="Maus I."/>
            <person name="Zhu X."/>
            <person name="Kougias P.G."/>
            <person name="Basile A."/>
            <person name="Luo G."/>
            <person name="Schluter A."/>
            <person name="Konstantinidis K.T."/>
            <person name="Angelidaki I."/>
        </authorList>
    </citation>
    <scope>NUCLEOTIDE SEQUENCE [LARGE SCALE GENOMIC DNA]</scope>
    <source>
        <strain evidence="3">AS27yjCOA_65</strain>
    </source>
</reference>
<dbReference type="Pfam" id="PF05226">
    <property type="entry name" value="CHASE2"/>
    <property type="match status" value="1"/>
</dbReference>
<feature type="domain" description="Guanylate cyclase" evidence="2">
    <location>
        <begin position="409"/>
        <end position="537"/>
    </location>
</feature>
<dbReference type="SMART" id="SM01080">
    <property type="entry name" value="CHASE2"/>
    <property type="match status" value="1"/>
</dbReference>
<dbReference type="GO" id="GO:0035556">
    <property type="term" value="P:intracellular signal transduction"/>
    <property type="evidence" value="ECO:0007669"/>
    <property type="project" value="InterPro"/>
</dbReference>
<dbReference type="Gene3D" id="3.30.70.1230">
    <property type="entry name" value="Nucleotide cyclase"/>
    <property type="match status" value="1"/>
</dbReference>
<evidence type="ECO:0000259" key="2">
    <source>
        <dbReference type="PROSITE" id="PS50125"/>
    </source>
</evidence>
<protein>
    <submittedName>
        <fullName evidence="3">Adenylate/guanylate cyclase domain-containing protein</fullName>
    </submittedName>
</protein>
<dbReference type="InterPro" id="IPR029787">
    <property type="entry name" value="Nucleotide_cyclase"/>
</dbReference>
<dbReference type="InterPro" id="IPR050697">
    <property type="entry name" value="Adenylyl/Guanylyl_Cyclase_3/4"/>
</dbReference>